<reference evidence="1 2" key="1">
    <citation type="journal article" date="2014" name="Agronomy (Basel)">
        <title>A Draft Genome Sequence for Ensete ventricosum, the Drought-Tolerant Tree Against Hunger.</title>
        <authorList>
            <person name="Harrison J."/>
            <person name="Moore K.A."/>
            <person name="Paszkiewicz K."/>
            <person name="Jones T."/>
            <person name="Grant M."/>
            <person name="Ambacheew D."/>
            <person name="Muzemil S."/>
            <person name="Studholme D.J."/>
        </authorList>
    </citation>
    <scope>NUCLEOTIDE SEQUENCE [LARGE SCALE GENOMIC DNA]</scope>
</reference>
<evidence type="ECO:0000313" key="1">
    <source>
        <dbReference type="EMBL" id="RRT82593.1"/>
    </source>
</evidence>
<name>A0A427B293_ENSVE</name>
<accession>A0A427B293</accession>
<dbReference type="AlphaFoldDB" id="A0A427B293"/>
<dbReference type="EMBL" id="AMZH03000663">
    <property type="protein sequence ID" value="RRT82593.1"/>
    <property type="molecule type" value="Genomic_DNA"/>
</dbReference>
<organism evidence="1 2">
    <name type="scientific">Ensete ventricosum</name>
    <name type="common">Abyssinian banana</name>
    <name type="synonym">Musa ensete</name>
    <dbReference type="NCBI Taxonomy" id="4639"/>
    <lineage>
        <taxon>Eukaryota</taxon>
        <taxon>Viridiplantae</taxon>
        <taxon>Streptophyta</taxon>
        <taxon>Embryophyta</taxon>
        <taxon>Tracheophyta</taxon>
        <taxon>Spermatophyta</taxon>
        <taxon>Magnoliopsida</taxon>
        <taxon>Liliopsida</taxon>
        <taxon>Zingiberales</taxon>
        <taxon>Musaceae</taxon>
        <taxon>Ensete</taxon>
    </lineage>
</organism>
<comment type="caution">
    <text evidence="1">The sequence shown here is derived from an EMBL/GenBank/DDBJ whole genome shotgun (WGS) entry which is preliminary data.</text>
</comment>
<proteinExistence type="predicted"/>
<sequence>MEGWICVARAPLTRIPDTWLSVRAAGVTTSGNATAKASRGYLGRLPCRYGAGGPNRTGALSRCHLASLSGPFRGCKYDEDNCMNVSCKRSTNIKA</sequence>
<protein>
    <submittedName>
        <fullName evidence="1">Uncharacterized protein</fullName>
    </submittedName>
</protein>
<evidence type="ECO:0000313" key="2">
    <source>
        <dbReference type="Proteomes" id="UP000287651"/>
    </source>
</evidence>
<gene>
    <name evidence="1" type="ORF">B296_00019684</name>
</gene>
<dbReference type="Proteomes" id="UP000287651">
    <property type="component" value="Unassembled WGS sequence"/>
</dbReference>